<sequence>MRKGMTYLLLLCLLVLMSMEVMMMGVEGSLCYTRSAGHMGPCLISHNCAQICLHEGFSGGGCNPLLICLCYKPCS</sequence>
<dbReference type="SUPFAM" id="SSF57095">
    <property type="entry name" value="Scorpion toxin-like"/>
    <property type="match status" value="1"/>
</dbReference>
<reference evidence="3" key="2">
    <citation type="submission" date="2023-06" db="EMBL/GenBank/DDBJ databases">
        <authorList>
            <person name="Ma L."/>
            <person name="Liu K.-W."/>
            <person name="Li Z."/>
            <person name="Hsiao Y.-Y."/>
            <person name="Qi Y."/>
            <person name="Fu T."/>
            <person name="Tang G."/>
            <person name="Zhang D."/>
            <person name="Sun W.-H."/>
            <person name="Liu D.-K."/>
            <person name="Li Y."/>
            <person name="Chen G.-Z."/>
            <person name="Liu X.-D."/>
            <person name="Liao X.-Y."/>
            <person name="Jiang Y.-T."/>
            <person name="Yu X."/>
            <person name="Hao Y."/>
            <person name="Huang J."/>
            <person name="Zhao X.-W."/>
            <person name="Ke S."/>
            <person name="Chen Y.-Y."/>
            <person name="Wu W.-L."/>
            <person name="Hsu J.-L."/>
            <person name="Lin Y.-F."/>
            <person name="Huang M.-D."/>
            <person name="Li C.-Y."/>
            <person name="Huang L."/>
            <person name="Wang Z.-W."/>
            <person name="Zhao X."/>
            <person name="Zhong W.-Y."/>
            <person name="Peng D.-H."/>
            <person name="Ahmad S."/>
            <person name="Lan S."/>
            <person name="Zhang J.-S."/>
            <person name="Tsai W.-C."/>
            <person name="Van De Peer Y."/>
            <person name="Liu Z.-J."/>
        </authorList>
    </citation>
    <scope>NUCLEOTIDE SEQUENCE</scope>
    <source>
        <strain evidence="3">SCP</strain>
        <tissue evidence="3">Leaves</tissue>
    </source>
</reference>
<protein>
    <recommendedName>
        <fullName evidence="2">Knottins-like domain-containing protein</fullName>
    </recommendedName>
</protein>
<dbReference type="SMART" id="SM00505">
    <property type="entry name" value="Knot1"/>
    <property type="match status" value="1"/>
</dbReference>
<organism evidence="3 4">
    <name type="scientific">Acorus gramineus</name>
    <name type="common">Dwarf sweet flag</name>
    <dbReference type="NCBI Taxonomy" id="55184"/>
    <lineage>
        <taxon>Eukaryota</taxon>
        <taxon>Viridiplantae</taxon>
        <taxon>Streptophyta</taxon>
        <taxon>Embryophyta</taxon>
        <taxon>Tracheophyta</taxon>
        <taxon>Spermatophyta</taxon>
        <taxon>Magnoliopsida</taxon>
        <taxon>Liliopsida</taxon>
        <taxon>Acoraceae</taxon>
        <taxon>Acorus</taxon>
    </lineage>
</organism>
<dbReference type="InterPro" id="IPR036574">
    <property type="entry name" value="Scorpion_toxin-like_sf"/>
</dbReference>
<evidence type="ECO:0000256" key="1">
    <source>
        <dbReference type="SAM" id="SignalP"/>
    </source>
</evidence>
<dbReference type="InterPro" id="IPR008176">
    <property type="entry name" value="Defensin_plant"/>
</dbReference>
<comment type="caution">
    <text evidence="3">The sequence shown here is derived from an EMBL/GenBank/DDBJ whole genome shotgun (WGS) entry which is preliminary data.</text>
</comment>
<dbReference type="Gene3D" id="3.30.30.10">
    <property type="entry name" value="Knottin, scorpion toxin-like"/>
    <property type="match status" value="1"/>
</dbReference>
<evidence type="ECO:0000313" key="4">
    <source>
        <dbReference type="Proteomes" id="UP001179952"/>
    </source>
</evidence>
<feature type="signal peptide" evidence="1">
    <location>
        <begin position="1"/>
        <end position="28"/>
    </location>
</feature>
<proteinExistence type="predicted"/>
<evidence type="ECO:0000259" key="2">
    <source>
        <dbReference type="SMART" id="SM00505"/>
    </source>
</evidence>
<dbReference type="PROSITE" id="PS00940">
    <property type="entry name" value="GAMMA_THIONIN"/>
    <property type="match status" value="1"/>
</dbReference>
<dbReference type="GO" id="GO:0006952">
    <property type="term" value="P:defense response"/>
    <property type="evidence" value="ECO:0007669"/>
    <property type="project" value="InterPro"/>
</dbReference>
<reference evidence="3" key="1">
    <citation type="journal article" date="2023" name="Nat. Commun.">
        <title>Diploid and tetraploid genomes of Acorus and the evolution of monocots.</title>
        <authorList>
            <person name="Ma L."/>
            <person name="Liu K.W."/>
            <person name="Li Z."/>
            <person name="Hsiao Y.Y."/>
            <person name="Qi Y."/>
            <person name="Fu T."/>
            <person name="Tang G.D."/>
            <person name="Zhang D."/>
            <person name="Sun W.H."/>
            <person name="Liu D.K."/>
            <person name="Li Y."/>
            <person name="Chen G.Z."/>
            <person name="Liu X.D."/>
            <person name="Liao X.Y."/>
            <person name="Jiang Y.T."/>
            <person name="Yu X."/>
            <person name="Hao Y."/>
            <person name="Huang J."/>
            <person name="Zhao X.W."/>
            <person name="Ke S."/>
            <person name="Chen Y.Y."/>
            <person name="Wu W.L."/>
            <person name="Hsu J.L."/>
            <person name="Lin Y.F."/>
            <person name="Huang M.D."/>
            <person name="Li C.Y."/>
            <person name="Huang L."/>
            <person name="Wang Z.W."/>
            <person name="Zhao X."/>
            <person name="Zhong W.Y."/>
            <person name="Peng D.H."/>
            <person name="Ahmad S."/>
            <person name="Lan S."/>
            <person name="Zhang J.S."/>
            <person name="Tsai W.C."/>
            <person name="Van de Peer Y."/>
            <person name="Liu Z.J."/>
        </authorList>
    </citation>
    <scope>NUCLEOTIDE SEQUENCE</scope>
    <source>
        <strain evidence="3">SCP</strain>
    </source>
</reference>
<keyword evidence="1" id="KW-0732">Signal</keyword>
<dbReference type="Pfam" id="PF00304">
    <property type="entry name" value="Gamma-thionin"/>
    <property type="match status" value="1"/>
</dbReference>
<feature type="chain" id="PRO_5043765296" description="Knottins-like domain-containing protein" evidence="1">
    <location>
        <begin position="29"/>
        <end position="75"/>
    </location>
</feature>
<dbReference type="PRINTS" id="PR00288">
    <property type="entry name" value="PUROTHIONIN"/>
</dbReference>
<dbReference type="Proteomes" id="UP001179952">
    <property type="component" value="Unassembled WGS sequence"/>
</dbReference>
<evidence type="ECO:0000313" key="3">
    <source>
        <dbReference type="EMBL" id="KAK1256645.1"/>
    </source>
</evidence>
<dbReference type="AlphaFoldDB" id="A0AAV8ZYJ1"/>
<gene>
    <name evidence="3" type="ORF">QJS04_geneDACA014357</name>
</gene>
<accession>A0AAV8ZYJ1</accession>
<dbReference type="EMBL" id="JAUJYN010000098">
    <property type="protein sequence ID" value="KAK1256645.1"/>
    <property type="molecule type" value="Genomic_DNA"/>
</dbReference>
<name>A0AAV8ZYJ1_ACOGR</name>
<feature type="domain" description="Knottins-like" evidence="2">
    <location>
        <begin position="30"/>
        <end position="74"/>
    </location>
</feature>
<dbReference type="InterPro" id="IPR003614">
    <property type="entry name" value="Knottins"/>
</dbReference>
<keyword evidence="4" id="KW-1185">Reference proteome</keyword>